<dbReference type="RefSeq" id="WP_317225554.1">
    <property type="nucleotide sequence ID" value="NZ_JAWJEJ010000001.1"/>
</dbReference>
<dbReference type="EMBL" id="JAWJEJ010000001">
    <property type="protein sequence ID" value="MDV3456368.1"/>
    <property type="molecule type" value="Genomic_DNA"/>
</dbReference>
<name>A0ABU3Y594_9SPHN</name>
<sequence length="146" mass="15587">MACKAPGLGDTLGRWLVDEGLLPAEGAGSLADVAKVRALLIAAARERRAVSYSELLAGLGHRFTRPKMRAVCKTLDAIDAAGAAAGEPNLAVLVVRETDRLPGQGWWVGVREAYGYAGEWTGPKAAALVSRLQAQAFDYWRTRPRG</sequence>
<proteinExistence type="predicted"/>
<comment type="caution">
    <text evidence="1">The sequence shown here is derived from an EMBL/GenBank/DDBJ whole genome shotgun (WGS) entry which is preliminary data.</text>
</comment>
<reference evidence="1 2" key="1">
    <citation type="submission" date="2023-10" db="EMBL/GenBank/DDBJ databases">
        <title>Sphingomonas sp. HF-S4 16S ribosomal RNA gene Genome sequencing and assembly.</title>
        <authorList>
            <person name="Lee H."/>
        </authorList>
    </citation>
    <scope>NUCLEOTIDE SEQUENCE [LARGE SCALE GENOMIC DNA]</scope>
    <source>
        <strain evidence="1 2">HF-S4</strain>
    </source>
</reference>
<organism evidence="1 2">
    <name type="scientific">Sphingomonas agrestis</name>
    <dbReference type="NCBI Taxonomy" id="3080540"/>
    <lineage>
        <taxon>Bacteria</taxon>
        <taxon>Pseudomonadati</taxon>
        <taxon>Pseudomonadota</taxon>
        <taxon>Alphaproteobacteria</taxon>
        <taxon>Sphingomonadales</taxon>
        <taxon>Sphingomonadaceae</taxon>
        <taxon>Sphingomonas</taxon>
    </lineage>
</organism>
<protein>
    <submittedName>
        <fullName evidence="1">Ribose-phosphate pyrophosphokinase</fullName>
    </submittedName>
</protein>
<evidence type="ECO:0000313" key="2">
    <source>
        <dbReference type="Proteomes" id="UP001273531"/>
    </source>
</evidence>
<gene>
    <name evidence="1" type="ORF">RZN05_05185</name>
</gene>
<keyword evidence="2" id="KW-1185">Reference proteome</keyword>
<accession>A0ABU3Y594</accession>
<dbReference type="Proteomes" id="UP001273531">
    <property type="component" value="Unassembled WGS sequence"/>
</dbReference>
<evidence type="ECO:0000313" key="1">
    <source>
        <dbReference type="EMBL" id="MDV3456368.1"/>
    </source>
</evidence>